<name>A0AC11D528_SHEEP</name>
<evidence type="ECO:0000313" key="1">
    <source>
        <dbReference type="Ensembl" id="ENSOARP00020040499.1"/>
    </source>
</evidence>
<organism evidence="1">
    <name type="scientific">Ovis aries</name>
    <name type="common">Sheep</name>
    <dbReference type="NCBI Taxonomy" id="9940"/>
    <lineage>
        <taxon>Eukaryota</taxon>
        <taxon>Metazoa</taxon>
        <taxon>Chordata</taxon>
        <taxon>Craniata</taxon>
        <taxon>Vertebrata</taxon>
        <taxon>Euteleostomi</taxon>
        <taxon>Mammalia</taxon>
        <taxon>Eutheria</taxon>
        <taxon>Laurasiatheria</taxon>
        <taxon>Artiodactyla</taxon>
        <taxon>Ruminantia</taxon>
        <taxon>Pecora</taxon>
        <taxon>Bovidae</taxon>
        <taxon>Caprinae</taxon>
        <taxon>Ovis</taxon>
    </lineage>
</organism>
<dbReference type="Ensembl" id="ENSOART00020059626.1">
    <property type="protein sequence ID" value="ENSOARP00020040499.1"/>
    <property type="gene ID" value="ENSOARG00020027629.1"/>
</dbReference>
<reference evidence="1" key="3">
    <citation type="submission" date="2025-09" db="UniProtKB">
        <authorList>
            <consortium name="Ensembl"/>
        </authorList>
    </citation>
    <scope>IDENTIFICATION</scope>
</reference>
<reference evidence="1" key="1">
    <citation type="submission" date="2020-11" db="EMBL/GenBank/DDBJ databases">
        <authorList>
            <person name="Davenport K.M."/>
            <person name="Bickhart D.M."/>
            <person name="Smith T.P.L."/>
            <person name="Murdoch B.M."/>
            <person name="Rosen B.D."/>
        </authorList>
    </citation>
    <scope>NUCLEOTIDE SEQUENCE [LARGE SCALE GENOMIC DNA]</scope>
    <source>
        <strain evidence="1">OAR_USU_Benz2616</strain>
    </source>
</reference>
<protein>
    <submittedName>
        <fullName evidence="1">Uncharacterized protein</fullName>
    </submittedName>
</protein>
<reference evidence="1" key="2">
    <citation type="submission" date="2025-08" db="UniProtKB">
        <authorList>
            <consortium name="Ensembl"/>
        </authorList>
    </citation>
    <scope>IDENTIFICATION</scope>
</reference>
<sequence>MDQFTSVAQSCLTLCDLMNRSTPGLPVHHQLPEFTQTHVHRVSDAIQPSLILCHPLLLLPPIPPSIRVFSNESTLRMRWPKYWSFSFSIIPSKEIPGLISFRMYWLDLLAVLGTLKSLLQHHSSKASILRRSAFFTVQLLHPYMTTGKTIALTRWTFVGKLMSLLFNMLYFYTIKIVLFMLFYILFLKNSLCLKKIVLFIYLFLAGLGLFCCMSFSPAAARRGYSFLRCTGFSLQWLLLWSTGSGVCGFQ</sequence>
<accession>A0AC11D528</accession>
<proteinExistence type="predicted"/>